<proteinExistence type="predicted"/>
<reference evidence="2" key="2">
    <citation type="journal article" date="2021" name="Microbiome">
        <title>Successional dynamics and alternative stable states in a saline activated sludge microbial community over 9 years.</title>
        <authorList>
            <person name="Wang Y."/>
            <person name="Ye J."/>
            <person name="Ju F."/>
            <person name="Liu L."/>
            <person name="Boyd J.A."/>
            <person name="Deng Y."/>
            <person name="Parks D.H."/>
            <person name="Jiang X."/>
            <person name="Yin X."/>
            <person name="Woodcroft B.J."/>
            <person name="Tyson G.W."/>
            <person name="Hugenholtz P."/>
            <person name="Polz M.F."/>
            <person name="Zhang T."/>
        </authorList>
    </citation>
    <scope>NUCLEOTIDE SEQUENCE</scope>
    <source>
        <strain evidence="2">HKST-UBA16</strain>
    </source>
</reference>
<dbReference type="EMBL" id="JAGQLM010000031">
    <property type="protein sequence ID" value="MCA9374847.1"/>
    <property type="molecule type" value="Genomic_DNA"/>
</dbReference>
<protein>
    <submittedName>
        <fullName evidence="2">Uncharacterized protein</fullName>
    </submittedName>
</protein>
<dbReference type="AlphaFoldDB" id="A0A955HZ64"/>
<evidence type="ECO:0000256" key="1">
    <source>
        <dbReference type="SAM" id="Phobius"/>
    </source>
</evidence>
<keyword evidence="1" id="KW-0472">Membrane</keyword>
<evidence type="ECO:0000313" key="3">
    <source>
        <dbReference type="Proteomes" id="UP000748332"/>
    </source>
</evidence>
<gene>
    <name evidence="2" type="ORF">KC622_00790</name>
</gene>
<reference evidence="2" key="1">
    <citation type="submission" date="2020-04" db="EMBL/GenBank/DDBJ databases">
        <authorList>
            <person name="Zhang T."/>
        </authorList>
    </citation>
    <scope>NUCLEOTIDE SEQUENCE</scope>
    <source>
        <strain evidence="2">HKST-UBA16</strain>
    </source>
</reference>
<feature type="transmembrane region" description="Helical" evidence="1">
    <location>
        <begin position="20"/>
        <end position="41"/>
    </location>
</feature>
<name>A0A955HZ64_9BACT</name>
<dbReference type="Proteomes" id="UP000748332">
    <property type="component" value="Unassembled WGS sequence"/>
</dbReference>
<organism evidence="2 3">
    <name type="scientific">Candidatus Dojkabacteria bacterium</name>
    <dbReference type="NCBI Taxonomy" id="2099670"/>
    <lineage>
        <taxon>Bacteria</taxon>
        <taxon>Candidatus Dojkabacteria</taxon>
    </lineage>
</organism>
<keyword evidence="1" id="KW-0812">Transmembrane</keyword>
<accession>A0A955HZ64</accession>
<evidence type="ECO:0000313" key="2">
    <source>
        <dbReference type="EMBL" id="MCA9374847.1"/>
    </source>
</evidence>
<comment type="caution">
    <text evidence="2">The sequence shown here is derived from an EMBL/GenBank/DDBJ whole genome shotgun (WGS) entry which is preliminary data.</text>
</comment>
<keyword evidence="1" id="KW-1133">Transmembrane helix</keyword>
<sequence>MEKSASNVRHETRLKSVTLVALGAFLFFFYFTYSGFIGVVAELKGETYSSQQSEVKGVETSITAELTRNSFKATPAGEGFDNLYLTLESPKQVAGVELNLRITGRLEVYSFSCSQYFRCIDQKISDGYLEVSAVRDPDHASQSLNGSVILGEIKYNPSTSGDLMFSSSGEKPSAIYVVGSSDSILTPGFRYLGIGSN</sequence>